<evidence type="ECO:0000256" key="1">
    <source>
        <dbReference type="SAM" id="SignalP"/>
    </source>
</evidence>
<proteinExistence type="predicted"/>
<gene>
    <name evidence="2" type="ORF">ABS648_18585</name>
</gene>
<organism evidence="2">
    <name type="scientific">Pseudomonas solani</name>
    <dbReference type="NCBI Taxonomy" id="2731552"/>
    <lineage>
        <taxon>Bacteria</taxon>
        <taxon>Pseudomonadati</taxon>
        <taxon>Pseudomonadota</taxon>
        <taxon>Gammaproteobacteria</taxon>
        <taxon>Pseudomonadales</taxon>
        <taxon>Pseudomonadaceae</taxon>
        <taxon>Pseudomonas</taxon>
    </lineage>
</organism>
<dbReference type="RefSeq" id="WP_263404172.1">
    <property type="nucleotide sequence ID" value="NZ_CP158373.1"/>
</dbReference>
<reference evidence="2" key="1">
    <citation type="submission" date="2023-08" db="EMBL/GenBank/DDBJ databases">
        <title>Increased levels of nutrients transform a symbiont into a lethal pathobiont.</title>
        <authorList>
            <person name="Lachnit T."/>
            <person name="Ulrich L."/>
            <person name="Willmer F.M."/>
            <person name="Hasenbein T."/>
            <person name="Steiner L.X."/>
            <person name="Wolters M."/>
            <person name="Herbst E.M."/>
            <person name="Deines P."/>
        </authorList>
    </citation>
    <scope>NUCLEOTIDE SEQUENCE</scope>
    <source>
        <strain evidence="2">T3</strain>
    </source>
</reference>
<feature type="signal peptide" evidence="1">
    <location>
        <begin position="1"/>
        <end position="21"/>
    </location>
</feature>
<evidence type="ECO:0000313" key="2">
    <source>
        <dbReference type="EMBL" id="XBY61964.1"/>
    </source>
</evidence>
<dbReference type="EMBL" id="CP158373">
    <property type="protein sequence ID" value="XBY61964.1"/>
    <property type="molecule type" value="Genomic_DNA"/>
</dbReference>
<dbReference type="AlphaFoldDB" id="A0AAU7XVD8"/>
<protein>
    <submittedName>
        <fullName evidence="2">Uncharacterized protein</fullName>
    </submittedName>
</protein>
<feature type="chain" id="PRO_5043873916" evidence="1">
    <location>
        <begin position="22"/>
        <end position="155"/>
    </location>
</feature>
<accession>A0AAU7XVD8</accession>
<keyword evidence="1" id="KW-0732">Signal</keyword>
<sequence>MRFKTFIGTCLALLISGPVAAAQTVDPNSVRLNDRVHEQLPAPLLARIRAVTQVFEPIDGISYERAVDLYKRDADPEANLVIFEEMARVYRQFCASRCSTPEERMDVYRLVLLRSMYSSEETLRQAQLDVLSKAEAKAIVDAYRLRAIPITVEKR</sequence>
<name>A0AAU7XVD8_9PSED</name>